<dbReference type="GO" id="GO:0006355">
    <property type="term" value="P:regulation of DNA-templated transcription"/>
    <property type="evidence" value="ECO:0007669"/>
    <property type="project" value="InterPro"/>
</dbReference>
<dbReference type="InterPro" id="IPR011006">
    <property type="entry name" value="CheY-like_superfamily"/>
</dbReference>
<evidence type="ECO:0000313" key="6">
    <source>
        <dbReference type="EMBL" id="KAA0875427.1"/>
    </source>
</evidence>
<dbReference type="PRINTS" id="PR00038">
    <property type="entry name" value="HTHLUXR"/>
</dbReference>
<dbReference type="SMART" id="SM00421">
    <property type="entry name" value="HTH_LUXR"/>
    <property type="match status" value="1"/>
</dbReference>
<dbReference type="GO" id="GO:0003677">
    <property type="term" value="F:DNA binding"/>
    <property type="evidence" value="ECO:0007669"/>
    <property type="project" value="UniProtKB-KW"/>
</dbReference>
<evidence type="ECO:0000256" key="1">
    <source>
        <dbReference type="ARBA" id="ARBA00022553"/>
    </source>
</evidence>
<comment type="caution">
    <text evidence="6">The sequence shown here is derived from an EMBL/GenBank/DDBJ whole genome shotgun (WGS) entry which is preliminary data.</text>
</comment>
<feature type="modified residue" description="4-aspartylphosphate" evidence="3">
    <location>
        <position position="61"/>
    </location>
</feature>
<evidence type="ECO:0000313" key="7">
    <source>
        <dbReference type="Proteomes" id="UP000325302"/>
    </source>
</evidence>
<gene>
    <name evidence="6" type="ORF">E1H14_05420</name>
</gene>
<dbReference type="PROSITE" id="PS50043">
    <property type="entry name" value="HTH_LUXR_2"/>
    <property type="match status" value="1"/>
</dbReference>
<dbReference type="InterPro" id="IPR016032">
    <property type="entry name" value="Sig_transdc_resp-reg_C-effctor"/>
</dbReference>
<protein>
    <submittedName>
        <fullName evidence="6">Response regulator transcription factor</fullName>
    </submittedName>
</protein>
<dbReference type="SUPFAM" id="SSF52172">
    <property type="entry name" value="CheY-like"/>
    <property type="match status" value="1"/>
</dbReference>
<dbReference type="Pfam" id="PF00196">
    <property type="entry name" value="GerE"/>
    <property type="match status" value="1"/>
</dbReference>
<dbReference type="CDD" id="cd17535">
    <property type="entry name" value="REC_NarL-like"/>
    <property type="match status" value="1"/>
</dbReference>
<dbReference type="Proteomes" id="UP000325302">
    <property type="component" value="Unassembled WGS sequence"/>
</dbReference>
<proteinExistence type="predicted"/>
<sequence>MPHPESSLVSILLVDDHSIIRAGYRQILQKNPSLQVVAEAESGQCALKAYQRHQPNIVLMDLSIPLRQGEGEVSSACGLDTIRRLVSQDSEARVLVLTALNSEPYPSQAIAAGAKGYLTKHCAPDELLVAVASLMKGETYVSRSVLAMMDGCSESTSKIDRLSQREQEVFCMLAQSYPIAKIADTLHLSPKTVHAHRANILRKLELKTNSDLVRLAMRYGMLET</sequence>
<name>A0A5A9W3Y9_9GAMM</name>
<dbReference type="RefSeq" id="WP_149390434.1">
    <property type="nucleotide sequence ID" value="NZ_SMRS01000003.1"/>
</dbReference>
<organism evidence="6 7">
    <name type="scientific">Nitrincola tapanii</name>
    <dbReference type="NCBI Taxonomy" id="1708751"/>
    <lineage>
        <taxon>Bacteria</taxon>
        <taxon>Pseudomonadati</taxon>
        <taxon>Pseudomonadota</taxon>
        <taxon>Gammaproteobacteria</taxon>
        <taxon>Oceanospirillales</taxon>
        <taxon>Oceanospirillaceae</taxon>
        <taxon>Nitrincola</taxon>
    </lineage>
</organism>
<dbReference type="PROSITE" id="PS50110">
    <property type="entry name" value="RESPONSE_REGULATORY"/>
    <property type="match status" value="1"/>
</dbReference>
<dbReference type="GO" id="GO:0000160">
    <property type="term" value="P:phosphorelay signal transduction system"/>
    <property type="evidence" value="ECO:0007669"/>
    <property type="project" value="InterPro"/>
</dbReference>
<evidence type="ECO:0000256" key="2">
    <source>
        <dbReference type="ARBA" id="ARBA00023125"/>
    </source>
</evidence>
<dbReference type="PANTHER" id="PTHR43214:SF43">
    <property type="entry name" value="TWO-COMPONENT RESPONSE REGULATOR"/>
    <property type="match status" value="1"/>
</dbReference>
<feature type="domain" description="Response regulatory" evidence="5">
    <location>
        <begin position="10"/>
        <end position="135"/>
    </location>
</feature>
<dbReference type="InterPro" id="IPR001789">
    <property type="entry name" value="Sig_transdc_resp-reg_receiver"/>
</dbReference>
<dbReference type="InterPro" id="IPR058245">
    <property type="entry name" value="NreC/VraR/RcsB-like_REC"/>
</dbReference>
<dbReference type="InterPro" id="IPR000792">
    <property type="entry name" value="Tscrpt_reg_LuxR_C"/>
</dbReference>
<keyword evidence="7" id="KW-1185">Reference proteome</keyword>
<dbReference type="SUPFAM" id="SSF46894">
    <property type="entry name" value="C-terminal effector domain of the bipartite response regulators"/>
    <property type="match status" value="1"/>
</dbReference>
<dbReference type="OrthoDB" id="9796655at2"/>
<keyword evidence="2" id="KW-0238">DNA-binding</keyword>
<dbReference type="PANTHER" id="PTHR43214">
    <property type="entry name" value="TWO-COMPONENT RESPONSE REGULATOR"/>
    <property type="match status" value="1"/>
</dbReference>
<reference evidence="6 7" key="1">
    <citation type="submission" date="2019-03" db="EMBL/GenBank/DDBJ databases">
        <title>Nitrincola sp. nov. isolated from an Indian soda lake.</title>
        <authorList>
            <person name="Joshi A."/>
            <person name="Thite S.V."/>
            <person name="Joseph N."/>
            <person name="Dhotre D."/>
            <person name="Moorthy M."/>
            <person name="Shouche Y.S."/>
        </authorList>
    </citation>
    <scope>NUCLEOTIDE SEQUENCE [LARGE SCALE GENOMIC DNA]</scope>
    <source>
        <strain evidence="6 7">MEB193</strain>
    </source>
</reference>
<dbReference type="AlphaFoldDB" id="A0A5A9W3Y9"/>
<evidence type="ECO:0000256" key="3">
    <source>
        <dbReference type="PROSITE-ProRule" id="PRU00169"/>
    </source>
</evidence>
<accession>A0A5A9W3Y9</accession>
<evidence type="ECO:0000259" key="5">
    <source>
        <dbReference type="PROSITE" id="PS50110"/>
    </source>
</evidence>
<feature type="domain" description="HTH luxR-type" evidence="4">
    <location>
        <begin position="155"/>
        <end position="220"/>
    </location>
</feature>
<evidence type="ECO:0000259" key="4">
    <source>
        <dbReference type="PROSITE" id="PS50043"/>
    </source>
</evidence>
<dbReference type="EMBL" id="SMRS01000003">
    <property type="protein sequence ID" value="KAA0875427.1"/>
    <property type="molecule type" value="Genomic_DNA"/>
</dbReference>
<dbReference type="SMART" id="SM00448">
    <property type="entry name" value="REC"/>
    <property type="match status" value="1"/>
</dbReference>
<keyword evidence="1 3" id="KW-0597">Phosphoprotein</keyword>
<dbReference type="Gene3D" id="3.40.50.2300">
    <property type="match status" value="1"/>
</dbReference>
<dbReference type="InterPro" id="IPR039420">
    <property type="entry name" value="WalR-like"/>
</dbReference>
<dbReference type="CDD" id="cd06170">
    <property type="entry name" value="LuxR_C_like"/>
    <property type="match status" value="1"/>
</dbReference>
<dbReference type="Pfam" id="PF00072">
    <property type="entry name" value="Response_reg"/>
    <property type="match status" value="1"/>
</dbReference>